<protein>
    <recommendedName>
        <fullName evidence="5">Outer membrane lipoprotein carrier protein LolA</fullName>
    </recommendedName>
</protein>
<dbReference type="SUPFAM" id="SSF89392">
    <property type="entry name" value="Prokaryotic lipoproteins and lipoprotein localization factors"/>
    <property type="match status" value="1"/>
</dbReference>
<feature type="chain" id="PRO_5022867243" description="Outer membrane lipoprotein carrier protein LolA" evidence="2">
    <location>
        <begin position="24"/>
        <end position="236"/>
    </location>
</feature>
<reference evidence="3 4" key="1">
    <citation type="submission" date="2019-09" db="EMBL/GenBank/DDBJ databases">
        <title>NBRP : Genome information of microbial organism related human and environment.</title>
        <authorList>
            <person name="Hattori M."/>
            <person name="Oshima K."/>
            <person name="Inaba H."/>
            <person name="Suda W."/>
            <person name="Sakamoto M."/>
            <person name="Iino T."/>
            <person name="Kitahara M."/>
            <person name="Oshida Y."/>
            <person name="Iida T."/>
            <person name="Kudo T."/>
            <person name="Itoh T."/>
            <person name="Ohkuma M."/>
        </authorList>
    </citation>
    <scope>NUCLEOTIDE SEQUENCE [LARGE SCALE GENOMIC DNA]</scope>
    <source>
        <strain evidence="3 4">Mie-1</strain>
    </source>
</reference>
<dbReference type="PANTHER" id="PTHR35869:SF1">
    <property type="entry name" value="OUTER-MEMBRANE LIPOPROTEIN CARRIER PROTEIN"/>
    <property type="match status" value="1"/>
</dbReference>
<dbReference type="CDD" id="cd16325">
    <property type="entry name" value="LolA"/>
    <property type="match status" value="1"/>
</dbReference>
<evidence type="ECO:0008006" key="5">
    <source>
        <dbReference type="Google" id="ProtNLM"/>
    </source>
</evidence>
<sequence>MARDLLKALFFSLGSFAAIGVSAQEVEQEADSDAPPALEERHVDSVGLMARINKIETFLNGIDTLKSTFVQIADDGTISRGVLSLDRPGRMRFEYSDGTPLLLVSDGEVLSFIDYDVGQVTRWPINDTPLALLVAKTVDLQSVNAMVNRLDVGGQAVYLVSVEDQEAAERGNLTLLIEERADGSLFLRGWEVVDGQGAVTRIRLENPQLNPVLADSSLWRFKDPRKLPSQRRKRVR</sequence>
<evidence type="ECO:0000256" key="1">
    <source>
        <dbReference type="ARBA" id="ARBA00022729"/>
    </source>
</evidence>
<keyword evidence="4" id="KW-1185">Reference proteome</keyword>
<dbReference type="Gene3D" id="2.50.20.10">
    <property type="entry name" value="Lipoprotein localisation LolA/LolB/LppX"/>
    <property type="match status" value="1"/>
</dbReference>
<feature type="signal peptide" evidence="2">
    <location>
        <begin position="1"/>
        <end position="23"/>
    </location>
</feature>
<evidence type="ECO:0000313" key="4">
    <source>
        <dbReference type="Proteomes" id="UP000325187"/>
    </source>
</evidence>
<gene>
    <name evidence="3" type="ORF">JCM17845_21960</name>
</gene>
<dbReference type="PANTHER" id="PTHR35869">
    <property type="entry name" value="OUTER-MEMBRANE LIPOPROTEIN CARRIER PROTEIN"/>
    <property type="match status" value="1"/>
</dbReference>
<proteinExistence type="predicted"/>
<name>A0A5A7MZZ6_9PROT</name>
<comment type="caution">
    <text evidence="3">The sequence shown here is derived from an EMBL/GenBank/DDBJ whole genome shotgun (WGS) entry which is preliminary data.</text>
</comment>
<evidence type="ECO:0000313" key="3">
    <source>
        <dbReference type="EMBL" id="GER01573.1"/>
    </source>
</evidence>
<evidence type="ECO:0000256" key="2">
    <source>
        <dbReference type="SAM" id="SignalP"/>
    </source>
</evidence>
<dbReference type="InterPro" id="IPR029046">
    <property type="entry name" value="LolA/LolB/LppX"/>
</dbReference>
<dbReference type="RefSeq" id="WP_150002579.1">
    <property type="nucleotide sequence ID" value="NZ_BKCM01000011.1"/>
</dbReference>
<dbReference type="Pfam" id="PF03548">
    <property type="entry name" value="LolA"/>
    <property type="match status" value="1"/>
</dbReference>
<keyword evidence="1 2" id="KW-0732">Signal</keyword>
<accession>A0A5A7MZZ6</accession>
<dbReference type="EMBL" id="BKCM01000011">
    <property type="protein sequence ID" value="GER01573.1"/>
    <property type="molecule type" value="Genomic_DNA"/>
</dbReference>
<dbReference type="Proteomes" id="UP000325187">
    <property type="component" value="Unassembled WGS sequence"/>
</dbReference>
<dbReference type="InterPro" id="IPR004564">
    <property type="entry name" value="OM_lipoprot_carrier_LolA-like"/>
</dbReference>
<organism evidence="3 4">
    <name type="scientific">Iodidimonas gelatinilytica</name>
    <dbReference type="NCBI Taxonomy" id="1236966"/>
    <lineage>
        <taxon>Bacteria</taxon>
        <taxon>Pseudomonadati</taxon>
        <taxon>Pseudomonadota</taxon>
        <taxon>Alphaproteobacteria</taxon>
        <taxon>Iodidimonadales</taxon>
        <taxon>Iodidimonadaceae</taxon>
        <taxon>Iodidimonas</taxon>
    </lineage>
</organism>
<dbReference type="AlphaFoldDB" id="A0A5A7MZZ6"/>